<dbReference type="Gene3D" id="1.25.40.20">
    <property type="entry name" value="Ankyrin repeat-containing domain"/>
    <property type="match status" value="2"/>
</dbReference>
<dbReference type="PANTHER" id="PTHR24125">
    <property type="entry name" value="ANKYRIN REPEAT AND DEATH DOMAIN-CONTAINING PROTEIN"/>
    <property type="match status" value="1"/>
</dbReference>
<feature type="repeat" description="ANK" evidence="1">
    <location>
        <begin position="418"/>
        <end position="450"/>
    </location>
</feature>
<dbReference type="InterPro" id="IPR052457">
    <property type="entry name" value="Ankyrin-DD_containing_protein"/>
</dbReference>
<feature type="compositionally biased region" description="Basic and acidic residues" evidence="2">
    <location>
        <begin position="773"/>
        <end position="787"/>
    </location>
</feature>
<sequence>MSESFSLVKQPVEPRFQPYMDIEDLIWSINEENCLTTINKIVELVPAENKHLFLFALFTASKVWKRRPRQRSPINVLIESLQKSSSFEFYKDFVQELRKALQNVIKLEEKENSDQVIQFIKQDNTALFIVATRLMKLEDLRSYLKYAIRYGSANIFKFIASNCGSINLSEYLKDAIKGGNQEIVTIAKGKDSCLKPYLKTAIKYHQTWIIDKILTDNQIKEYKDISIALCIENAYLRVGYYLMNQGFDLEESYRDEKHLTICCRITIHPMIEILLEKGVKASTEALSDAARRNDIHIFNKLLEYGADPNEALITDQYLPNPICSCIEKKYDKILEKVLDTYDPNVNKYPITPISLAFAYSNQEVLENIISKNLSVKPAIDDKPEFEYPIHVAARMIDLKYVNMLIQRKVDINVVNPVTGETPLIAAISLMQSNTAEILVNNGADPEIIAKYTRHSDWPSTALSIAFDMSKHNLISKILSVSNNFNAIDFCAITNQGDASALQIITSKFDGMNEVVKKSRNLSENTYENIKTPFTMALVHNKYAFAKKCIELGGDVTTKRGGLTPLGFCCMYNFMESCRALIDSGVPISSLSERVPGYFEFPIEISAAQGYTQLFQYLCGVYVTKCRAWEVKNPNIFLQAIAGGHLELIRILILLKFGMNTVSKHVLIRGKPFDNPVTPLFVAINFDNYDIARLLIAFGATMDEPCVNLLRQKGKSDFISTINEKFIMSQREKVTSMPLNILLSQKDLLALQNAKIPFKFPKDIYDPEIMRKEVQSREENGNNDKEDPNDQETDENIIPEPKILEEIKPKSSSKSRSKKSKQKASESEEEQKPKPRRGRKPKIVPKSPSESSESSPEEQSSSSEEVVEEEEQEEAEEEEEEEVKYVDKLIESGTSDSEDYEGSKAKPKTRGRRKKAVEPQETEKQTKSSKSEKTTLGHYIPAEIKSPDEFFKHNGWSLKWPRDQKLRTFVHDRFLY</sequence>
<dbReference type="KEGG" id="tva:4766676"/>
<dbReference type="SUPFAM" id="SSF48403">
    <property type="entry name" value="Ankyrin repeat"/>
    <property type="match status" value="3"/>
</dbReference>
<dbReference type="SMART" id="SM00248">
    <property type="entry name" value="ANK"/>
    <property type="match status" value="10"/>
</dbReference>
<evidence type="ECO:0000256" key="2">
    <source>
        <dbReference type="SAM" id="MobiDB-lite"/>
    </source>
</evidence>
<dbReference type="STRING" id="5722.A2EEX1"/>
<proteinExistence type="predicted"/>
<evidence type="ECO:0000313" key="3">
    <source>
        <dbReference type="EMBL" id="EAY08769.1"/>
    </source>
</evidence>
<feature type="compositionally biased region" description="Basic residues" evidence="2">
    <location>
        <begin position="833"/>
        <end position="842"/>
    </location>
</feature>
<keyword evidence="4" id="KW-1185">Reference proteome</keyword>
<name>A2EEX1_TRIV3</name>
<organism evidence="3 4">
    <name type="scientific">Trichomonas vaginalis (strain ATCC PRA-98 / G3)</name>
    <dbReference type="NCBI Taxonomy" id="412133"/>
    <lineage>
        <taxon>Eukaryota</taxon>
        <taxon>Metamonada</taxon>
        <taxon>Parabasalia</taxon>
        <taxon>Trichomonadida</taxon>
        <taxon>Trichomonadidae</taxon>
        <taxon>Trichomonas</taxon>
    </lineage>
</organism>
<dbReference type="AlphaFoldDB" id="A2EEX1"/>
<dbReference type="InParanoid" id="A2EEX1"/>
<reference evidence="3" key="2">
    <citation type="journal article" date="2007" name="Science">
        <title>Draft genome sequence of the sexually transmitted pathogen Trichomonas vaginalis.</title>
        <authorList>
            <person name="Carlton J.M."/>
            <person name="Hirt R.P."/>
            <person name="Silva J.C."/>
            <person name="Delcher A.L."/>
            <person name="Schatz M."/>
            <person name="Zhao Q."/>
            <person name="Wortman J.R."/>
            <person name="Bidwell S.L."/>
            <person name="Alsmark U.C.M."/>
            <person name="Besteiro S."/>
            <person name="Sicheritz-Ponten T."/>
            <person name="Noel C.J."/>
            <person name="Dacks J.B."/>
            <person name="Foster P.G."/>
            <person name="Simillion C."/>
            <person name="Van de Peer Y."/>
            <person name="Miranda-Saavedra D."/>
            <person name="Barton G.J."/>
            <person name="Westrop G.D."/>
            <person name="Mueller S."/>
            <person name="Dessi D."/>
            <person name="Fiori P.L."/>
            <person name="Ren Q."/>
            <person name="Paulsen I."/>
            <person name="Zhang H."/>
            <person name="Bastida-Corcuera F.D."/>
            <person name="Simoes-Barbosa A."/>
            <person name="Brown M.T."/>
            <person name="Hayes R.D."/>
            <person name="Mukherjee M."/>
            <person name="Okumura C.Y."/>
            <person name="Schneider R."/>
            <person name="Smith A.J."/>
            <person name="Vanacova S."/>
            <person name="Villalvazo M."/>
            <person name="Haas B.J."/>
            <person name="Pertea M."/>
            <person name="Feldblyum T.V."/>
            <person name="Utterback T.R."/>
            <person name="Shu C.L."/>
            <person name="Osoegawa K."/>
            <person name="de Jong P.J."/>
            <person name="Hrdy I."/>
            <person name="Horvathova L."/>
            <person name="Zubacova Z."/>
            <person name="Dolezal P."/>
            <person name="Malik S.B."/>
            <person name="Logsdon J.M. Jr."/>
            <person name="Henze K."/>
            <person name="Gupta A."/>
            <person name="Wang C.C."/>
            <person name="Dunne R.L."/>
            <person name="Upcroft J.A."/>
            <person name="Upcroft P."/>
            <person name="White O."/>
            <person name="Salzberg S.L."/>
            <person name="Tang P."/>
            <person name="Chiu C.-H."/>
            <person name="Lee Y.-S."/>
            <person name="Embley T.M."/>
            <person name="Coombs G.H."/>
            <person name="Mottram J.C."/>
            <person name="Tachezy J."/>
            <person name="Fraser-Liggett C.M."/>
            <person name="Johnson P.J."/>
        </authorList>
    </citation>
    <scope>NUCLEOTIDE SEQUENCE [LARGE SCALE GENOMIC DNA]</scope>
    <source>
        <strain evidence="3">G3</strain>
    </source>
</reference>
<dbReference type="Proteomes" id="UP000001542">
    <property type="component" value="Unassembled WGS sequence"/>
</dbReference>
<dbReference type="InterPro" id="IPR036770">
    <property type="entry name" value="Ankyrin_rpt-contain_sf"/>
</dbReference>
<dbReference type="OrthoDB" id="1577640at2759"/>
<dbReference type="SMR" id="A2EEX1"/>
<feature type="compositionally biased region" description="Basic residues" evidence="2">
    <location>
        <begin position="810"/>
        <end position="821"/>
    </location>
</feature>
<keyword evidence="1" id="KW-0040">ANK repeat</keyword>
<dbReference type="RefSeq" id="XP_001320992.1">
    <property type="nucleotide sequence ID" value="XM_001320957.1"/>
</dbReference>
<feature type="region of interest" description="Disordered" evidence="2">
    <location>
        <begin position="773"/>
        <end position="939"/>
    </location>
</feature>
<evidence type="ECO:0000256" key="1">
    <source>
        <dbReference type="PROSITE-ProRule" id="PRU00023"/>
    </source>
</evidence>
<dbReference type="VEuPathDB" id="TrichDB:TVAGG3_0472090"/>
<dbReference type="eggNOG" id="KOG4177">
    <property type="taxonomic scope" value="Eukaryota"/>
</dbReference>
<evidence type="ECO:0000313" key="4">
    <source>
        <dbReference type="Proteomes" id="UP000001542"/>
    </source>
</evidence>
<protein>
    <submittedName>
        <fullName evidence="3">Uncharacterized protein</fullName>
    </submittedName>
</protein>
<dbReference type="EMBL" id="DS113371">
    <property type="protein sequence ID" value="EAY08769.1"/>
    <property type="molecule type" value="Genomic_DNA"/>
</dbReference>
<dbReference type="InterPro" id="IPR002110">
    <property type="entry name" value="Ankyrin_rpt"/>
</dbReference>
<dbReference type="Pfam" id="PF12796">
    <property type="entry name" value="Ank_2"/>
    <property type="match status" value="1"/>
</dbReference>
<dbReference type="VEuPathDB" id="TrichDB:TVAG_188560"/>
<feature type="compositionally biased region" description="Low complexity" evidence="2">
    <location>
        <begin position="843"/>
        <end position="863"/>
    </location>
</feature>
<feature type="compositionally biased region" description="Basic residues" evidence="2">
    <location>
        <begin position="904"/>
        <end position="914"/>
    </location>
</feature>
<dbReference type="PANTHER" id="PTHR24125:SF5">
    <property type="entry name" value="ANKYRIN REPEAT PROTEIN"/>
    <property type="match status" value="1"/>
</dbReference>
<feature type="compositionally biased region" description="Basic and acidic residues" evidence="2">
    <location>
        <begin position="822"/>
        <end position="832"/>
    </location>
</feature>
<dbReference type="PROSITE" id="PS50088">
    <property type="entry name" value="ANK_REPEAT"/>
    <property type="match status" value="2"/>
</dbReference>
<gene>
    <name evidence="3" type="ORF">TVAG_188560</name>
</gene>
<reference evidence="3" key="1">
    <citation type="submission" date="2006-10" db="EMBL/GenBank/DDBJ databases">
        <authorList>
            <person name="Amadeo P."/>
            <person name="Zhao Q."/>
            <person name="Wortman J."/>
            <person name="Fraser-Liggett C."/>
            <person name="Carlton J."/>
        </authorList>
    </citation>
    <scope>NUCLEOTIDE SEQUENCE</scope>
    <source>
        <strain evidence="3">G3</strain>
    </source>
</reference>
<accession>A2EEX1</accession>
<feature type="compositionally biased region" description="Basic and acidic residues" evidence="2">
    <location>
        <begin position="915"/>
        <end position="934"/>
    </location>
</feature>
<feature type="compositionally biased region" description="Acidic residues" evidence="2">
    <location>
        <begin position="864"/>
        <end position="881"/>
    </location>
</feature>
<feature type="repeat" description="ANK" evidence="1">
    <location>
        <begin position="384"/>
        <end position="416"/>
    </location>
</feature>